<feature type="repeat" description="TPR" evidence="7">
    <location>
        <begin position="629"/>
        <end position="662"/>
    </location>
</feature>
<keyword evidence="4 6" id="KW-0697">Rotamase</keyword>
<dbReference type="SUPFAM" id="SSF54534">
    <property type="entry name" value="FKBP-like"/>
    <property type="match status" value="1"/>
</dbReference>
<evidence type="ECO:0000259" key="10">
    <source>
        <dbReference type="PROSITE" id="PS50198"/>
    </source>
</evidence>
<comment type="catalytic activity">
    <reaction evidence="1">
        <text>[protein]-peptidylproline (omega=180) = [protein]-peptidylproline (omega=0)</text>
        <dbReference type="Rhea" id="RHEA:16237"/>
        <dbReference type="Rhea" id="RHEA-COMP:10747"/>
        <dbReference type="Rhea" id="RHEA-COMP:10748"/>
        <dbReference type="ChEBI" id="CHEBI:83833"/>
        <dbReference type="ChEBI" id="CHEBI:83834"/>
        <dbReference type="EC" id="5.2.1.8"/>
    </reaction>
</comment>
<dbReference type="InterPro" id="IPR000297">
    <property type="entry name" value="PPIase_PpiC"/>
</dbReference>
<evidence type="ECO:0000256" key="4">
    <source>
        <dbReference type="ARBA" id="ARBA00023110"/>
    </source>
</evidence>
<dbReference type="SMART" id="SM00028">
    <property type="entry name" value="TPR"/>
    <property type="match status" value="8"/>
</dbReference>
<evidence type="ECO:0000313" key="12">
    <source>
        <dbReference type="Proteomes" id="UP000287233"/>
    </source>
</evidence>
<dbReference type="PANTHER" id="PTHR47245:SF1">
    <property type="entry name" value="FOLDASE PROTEIN PRSA"/>
    <property type="match status" value="1"/>
</dbReference>
<dbReference type="EC" id="5.2.1.8" evidence="2"/>
<feature type="transmembrane region" description="Helical" evidence="9">
    <location>
        <begin position="12"/>
        <end position="33"/>
    </location>
</feature>
<reference evidence="12" key="1">
    <citation type="submission" date="2018-12" db="EMBL/GenBank/DDBJ databases">
        <title>Complete genome sequence of an uncultured bacterium of the candidate phylum Bipolaricaulota.</title>
        <authorList>
            <person name="Kadnikov V.V."/>
            <person name="Mardanov A.V."/>
            <person name="Beletsky A.V."/>
            <person name="Frank Y.A."/>
            <person name="Karnachuk O.V."/>
            <person name="Ravin N.V."/>
        </authorList>
    </citation>
    <scope>NUCLEOTIDE SEQUENCE [LARGE SCALE GENOMIC DNA]</scope>
</reference>
<evidence type="ECO:0000256" key="7">
    <source>
        <dbReference type="PROSITE-ProRule" id="PRU00339"/>
    </source>
</evidence>
<keyword evidence="7" id="KW-0802">TPR repeat</keyword>
<keyword evidence="9" id="KW-0812">Transmembrane</keyword>
<dbReference type="Pfam" id="PF13616">
    <property type="entry name" value="Rotamase_3"/>
    <property type="match status" value="1"/>
</dbReference>
<keyword evidence="8" id="KW-0175">Coiled coil</keyword>
<dbReference type="SUPFAM" id="SSF48452">
    <property type="entry name" value="TPR-like"/>
    <property type="match status" value="2"/>
</dbReference>
<dbReference type="InterPro" id="IPR019734">
    <property type="entry name" value="TPR_rpt"/>
</dbReference>
<dbReference type="PANTHER" id="PTHR47245">
    <property type="entry name" value="PEPTIDYLPROLYL ISOMERASE"/>
    <property type="match status" value="1"/>
</dbReference>
<dbReference type="Proteomes" id="UP000287233">
    <property type="component" value="Chromosome"/>
</dbReference>
<evidence type="ECO:0000256" key="5">
    <source>
        <dbReference type="ARBA" id="ARBA00023235"/>
    </source>
</evidence>
<dbReference type="Gene3D" id="1.10.4030.10">
    <property type="entry name" value="Porin chaperone SurA, peptide-binding domain"/>
    <property type="match status" value="1"/>
</dbReference>
<dbReference type="GO" id="GO:0003755">
    <property type="term" value="F:peptidyl-prolyl cis-trans isomerase activity"/>
    <property type="evidence" value="ECO:0007669"/>
    <property type="project" value="UniProtKB-KW"/>
</dbReference>
<dbReference type="KEGG" id="bih:BIP78_0531"/>
<keyword evidence="9" id="KW-0472">Membrane</keyword>
<sequence>MNRFFKRHQKTIIWVLVIGFVASIVVAGGLRLLSSPPPGSAAETVLTVDGRKTSRQDFSLTYASVIDYYKQLYAMYGLDFESFLQGVEGAYRRLPYVAQAAEEIVRMVILDQAARELRVTIAKAEIDRAVEAQYQALLAQYGLTEKQLEEILRFQGMTLDAYKKDLAKGQETQLREERVRQLAVGPVEPTDAELAAYFEANRDRYQTEPEKIRAGHILVREARLADELLARVNEPGADFGALARTYSIDETTKATGGETDWFTLSESPFSEKVTDAVWMSDPGQVKLVDDDAGFHIVKLLERQAAAVPPLAEIRDRVRADYVRDEESKRWSQWYAARRERVVVKATDPVIAAAMAYESDRAKALAELSAARAGGTSDDPYLLYYIGRLHEELLTAAAAKRIELEAKEQRTPDEEAELTRLRAEEATHKDQALAAYLAFIDTGTGDEAFFQRVLALAPQSAEARYALAEMYRQAGNWTQAESEYRLAIEARPSFVAAYIGRGDVLMALELYSPAADAYRQALDLQPGNTALSLKLAAAYVRGNRLDSAQPLIQEVLAREPNNVTALTLSGDLLLAQGDTAGAIARYDAAYRRGLGAEALLKLAGAHLTAGQVAEAKRRHEDAIRAFPYRPEGHLGLGDVHAKLGEFDKALASYRQALSRAVPVSLKEIIARKIVDLDPADIRTRYLLAGYFREQYKYDGAIPQYEAILALSPGTLEALVGLGDCYLAKVQYDRAVDYYRQALAVATSPQQKVSIYTQMVKAEEGRAGAANALGPSGLEFLWQRAQLYVELGQNDEALADLRRIQTADPQFRAGEVTSLLDRITLLQGR</sequence>
<dbReference type="SUPFAM" id="SSF109998">
    <property type="entry name" value="Triger factor/SurA peptide-binding domain-like"/>
    <property type="match status" value="1"/>
</dbReference>
<feature type="repeat" description="TPR" evidence="7">
    <location>
        <begin position="460"/>
        <end position="493"/>
    </location>
</feature>
<name>A0A410FT93_BIPS1</name>
<dbReference type="InterPro" id="IPR046357">
    <property type="entry name" value="PPIase_dom_sf"/>
</dbReference>
<accession>A0A410FT93</accession>
<dbReference type="EMBL" id="CP034928">
    <property type="protein sequence ID" value="QAA76297.1"/>
    <property type="molecule type" value="Genomic_DNA"/>
</dbReference>
<evidence type="ECO:0000256" key="6">
    <source>
        <dbReference type="PROSITE-ProRule" id="PRU00278"/>
    </source>
</evidence>
<dbReference type="InterPro" id="IPR027304">
    <property type="entry name" value="Trigger_fact/SurA_dom_sf"/>
</dbReference>
<dbReference type="Pfam" id="PF13432">
    <property type="entry name" value="TPR_16"/>
    <property type="match status" value="4"/>
</dbReference>
<dbReference type="InterPro" id="IPR050245">
    <property type="entry name" value="PrsA_foldase"/>
</dbReference>
<dbReference type="Gene3D" id="1.25.40.10">
    <property type="entry name" value="Tetratricopeptide repeat domain"/>
    <property type="match status" value="4"/>
</dbReference>
<evidence type="ECO:0000256" key="9">
    <source>
        <dbReference type="SAM" id="Phobius"/>
    </source>
</evidence>
<dbReference type="PROSITE" id="PS50005">
    <property type="entry name" value="TPR"/>
    <property type="match status" value="4"/>
</dbReference>
<feature type="coiled-coil region" evidence="8">
    <location>
        <begin position="389"/>
        <end position="423"/>
    </location>
</feature>
<keyword evidence="9" id="KW-1133">Transmembrane helix</keyword>
<proteinExistence type="predicted"/>
<keyword evidence="5 6" id="KW-0413">Isomerase</keyword>
<feature type="repeat" description="TPR" evidence="7">
    <location>
        <begin position="714"/>
        <end position="747"/>
    </location>
</feature>
<evidence type="ECO:0000256" key="8">
    <source>
        <dbReference type="SAM" id="Coils"/>
    </source>
</evidence>
<evidence type="ECO:0000313" key="11">
    <source>
        <dbReference type="EMBL" id="QAA76297.1"/>
    </source>
</evidence>
<keyword evidence="3" id="KW-0732">Signal</keyword>
<evidence type="ECO:0000256" key="2">
    <source>
        <dbReference type="ARBA" id="ARBA00013194"/>
    </source>
</evidence>
<protein>
    <recommendedName>
        <fullName evidence="2">peptidylprolyl isomerase</fullName>
        <ecNumber evidence="2">5.2.1.8</ecNumber>
    </recommendedName>
</protein>
<feature type="domain" description="PpiC" evidence="10">
    <location>
        <begin position="209"/>
        <end position="301"/>
    </location>
</feature>
<organism evidence="11 12">
    <name type="scientific">Bipolaricaulis sibiricus</name>
    <dbReference type="NCBI Taxonomy" id="2501609"/>
    <lineage>
        <taxon>Bacteria</taxon>
        <taxon>Candidatus Bipolaricaulota</taxon>
        <taxon>Candidatus Bipolaricaulia</taxon>
        <taxon>Candidatus Bipolaricaulales</taxon>
        <taxon>Candidatus Bipolaricaulaceae</taxon>
        <taxon>Candidatus Bipolaricaulis</taxon>
    </lineage>
</organism>
<feature type="repeat" description="TPR" evidence="7">
    <location>
        <begin position="494"/>
        <end position="527"/>
    </location>
</feature>
<dbReference type="Gene3D" id="3.10.50.40">
    <property type="match status" value="1"/>
</dbReference>
<dbReference type="PROSITE" id="PS50198">
    <property type="entry name" value="PPIC_PPIASE_2"/>
    <property type="match status" value="1"/>
</dbReference>
<dbReference type="Pfam" id="PF13624">
    <property type="entry name" value="SurA_N_3"/>
    <property type="match status" value="1"/>
</dbReference>
<dbReference type="InterPro" id="IPR011990">
    <property type="entry name" value="TPR-like_helical_dom_sf"/>
</dbReference>
<dbReference type="AlphaFoldDB" id="A0A410FT93"/>
<dbReference type="Pfam" id="PF13181">
    <property type="entry name" value="TPR_8"/>
    <property type="match status" value="1"/>
</dbReference>
<gene>
    <name evidence="11" type="ORF">BIP78_0531</name>
</gene>
<evidence type="ECO:0000256" key="1">
    <source>
        <dbReference type="ARBA" id="ARBA00000971"/>
    </source>
</evidence>
<evidence type="ECO:0000256" key="3">
    <source>
        <dbReference type="ARBA" id="ARBA00022729"/>
    </source>
</evidence>